<name>A0ABN8NI02_9CNID</name>
<comment type="caution">
    <text evidence="11">The sequence shown here is derived from an EMBL/GenBank/DDBJ whole genome shotgun (WGS) entry which is preliminary data.</text>
</comment>
<dbReference type="PROSITE" id="PS50262">
    <property type="entry name" value="G_PROTEIN_RECEP_F1_2"/>
    <property type="match status" value="2"/>
</dbReference>
<feature type="transmembrane region" description="Helical" evidence="9">
    <location>
        <begin position="435"/>
        <end position="455"/>
    </location>
</feature>
<comment type="similarity">
    <text evidence="8">Belongs to the G-protein coupled receptor 1 family.</text>
</comment>
<reference evidence="11 12" key="1">
    <citation type="submission" date="2022-05" db="EMBL/GenBank/DDBJ databases">
        <authorList>
            <consortium name="Genoscope - CEA"/>
            <person name="William W."/>
        </authorList>
    </citation>
    <scope>NUCLEOTIDE SEQUENCE [LARGE SCALE GENOMIC DNA]</scope>
</reference>
<dbReference type="CDD" id="cd00637">
    <property type="entry name" value="7tm_classA_rhodopsin-like"/>
    <property type="match status" value="2"/>
</dbReference>
<feature type="transmembrane region" description="Helical" evidence="9">
    <location>
        <begin position="58"/>
        <end position="86"/>
    </location>
</feature>
<evidence type="ECO:0000313" key="11">
    <source>
        <dbReference type="EMBL" id="CAH3108727.1"/>
    </source>
</evidence>
<feature type="domain" description="G-protein coupled receptors family 1 profile" evidence="10">
    <location>
        <begin position="283"/>
        <end position="546"/>
    </location>
</feature>
<accession>A0ABN8NI02</accession>
<dbReference type="Pfam" id="PF00001">
    <property type="entry name" value="7tm_1"/>
    <property type="match status" value="2"/>
</dbReference>
<evidence type="ECO:0000256" key="7">
    <source>
        <dbReference type="ARBA" id="ARBA00023224"/>
    </source>
</evidence>
<feature type="transmembrane region" description="Helical" evidence="9">
    <location>
        <begin position="16"/>
        <end position="34"/>
    </location>
</feature>
<evidence type="ECO:0000256" key="8">
    <source>
        <dbReference type="RuleBase" id="RU000688"/>
    </source>
</evidence>
<feature type="transmembrane region" description="Helical" evidence="9">
    <location>
        <begin position="267"/>
        <end position="291"/>
    </location>
</feature>
<feature type="transmembrane region" description="Helical" evidence="9">
    <location>
        <begin position="106"/>
        <end position="132"/>
    </location>
</feature>
<keyword evidence="12" id="KW-1185">Reference proteome</keyword>
<evidence type="ECO:0000256" key="2">
    <source>
        <dbReference type="ARBA" id="ARBA00022692"/>
    </source>
</evidence>
<dbReference type="PROSITE" id="PS00237">
    <property type="entry name" value="G_PROTEIN_RECEP_F1_1"/>
    <property type="match status" value="1"/>
</dbReference>
<dbReference type="SUPFAM" id="SSF81321">
    <property type="entry name" value="Family A G protein-coupled receptor-like"/>
    <property type="match status" value="2"/>
</dbReference>
<dbReference type="Gene3D" id="1.20.1070.10">
    <property type="entry name" value="Rhodopsin 7-helix transmembrane proteins"/>
    <property type="match status" value="2"/>
</dbReference>
<evidence type="ECO:0000256" key="3">
    <source>
        <dbReference type="ARBA" id="ARBA00022989"/>
    </source>
</evidence>
<evidence type="ECO:0000256" key="6">
    <source>
        <dbReference type="ARBA" id="ARBA00023170"/>
    </source>
</evidence>
<evidence type="ECO:0000259" key="10">
    <source>
        <dbReference type="PROSITE" id="PS50262"/>
    </source>
</evidence>
<dbReference type="InterPro" id="IPR017452">
    <property type="entry name" value="GPCR_Rhodpsn_7TM"/>
</dbReference>
<feature type="transmembrane region" description="Helical" evidence="9">
    <location>
        <begin position="486"/>
        <end position="510"/>
    </location>
</feature>
<feature type="transmembrane region" description="Helical" evidence="9">
    <location>
        <begin position="303"/>
        <end position="324"/>
    </location>
</feature>
<keyword evidence="4 8" id="KW-0297">G-protein coupled receptor</keyword>
<keyword evidence="2 8" id="KW-0812">Transmembrane</keyword>
<dbReference type="InterPro" id="IPR000276">
    <property type="entry name" value="GPCR_Rhodpsn"/>
</dbReference>
<comment type="subcellular location">
    <subcellularLocation>
        <location evidence="1">Membrane</location>
        <topology evidence="1">Multi-pass membrane protein</topology>
    </subcellularLocation>
</comment>
<dbReference type="Proteomes" id="UP001159405">
    <property type="component" value="Unassembled WGS sequence"/>
</dbReference>
<dbReference type="EMBL" id="CALNXK010000021">
    <property type="protein sequence ID" value="CAH3108727.1"/>
    <property type="molecule type" value="Genomic_DNA"/>
</dbReference>
<feature type="transmembrane region" description="Helical" evidence="9">
    <location>
        <begin position="144"/>
        <end position="169"/>
    </location>
</feature>
<feature type="transmembrane region" description="Helical" evidence="9">
    <location>
        <begin position="387"/>
        <end position="407"/>
    </location>
</feature>
<evidence type="ECO:0000313" key="12">
    <source>
        <dbReference type="Proteomes" id="UP001159405"/>
    </source>
</evidence>
<evidence type="ECO:0000256" key="1">
    <source>
        <dbReference type="ARBA" id="ARBA00004141"/>
    </source>
</evidence>
<dbReference type="SMART" id="SM01381">
    <property type="entry name" value="7TM_GPCR_Srsx"/>
    <property type="match status" value="1"/>
</dbReference>
<protein>
    <recommendedName>
        <fullName evidence="10">G-protein coupled receptors family 1 profile domain-containing protein</fullName>
    </recommendedName>
</protein>
<feature type="domain" description="G-protein coupled receptors family 1 profile" evidence="10">
    <location>
        <begin position="1"/>
        <end position="167"/>
    </location>
</feature>
<keyword evidence="5 9" id="KW-0472">Membrane</keyword>
<keyword evidence="7 8" id="KW-0807">Transducer</keyword>
<proteinExistence type="inferred from homology"/>
<organism evidence="11 12">
    <name type="scientific">Porites lobata</name>
    <dbReference type="NCBI Taxonomy" id="104759"/>
    <lineage>
        <taxon>Eukaryota</taxon>
        <taxon>Metazoa</taxon>
        <taxon>Cnidaria</taxon>
        <taxon>Anthozoa</taxon>
        <taxon>Hexacorallia</taxon>
        <taxon>Scleractinia</taxon>
        <taxon>Fungiina</taxon>
        <taxon>Poritidae</taxon>
        <taxon>Porites</taxon>
    </lineage>
</organism>
<evidence type="ECO:0000256" key="5">
    <source>
        <dbReference type="ARBA" id="ARBA00023136"/>
    </source>
</evidence>
<evidence type="ECO:0000256" key="4">
    <source>
        <dbReference type="ARBA" id="ARBA00023040"/>
    </source>
</evidence>
<gene>
    <name evidence="11" type="ORF">PLOB_00017824</name>
</gene>
<keyword evidence="3 9" id="KW-1133">Transmembrane helix</keyword>
<dbReference type="PANTHER" id="PTHR45695:SF9">
    <property type="entry name" value="LEUCOKININ RECEPTOR"/>
    <property type="match status" value="1"/>
</dbReference>
<dbReference type="PANTHER" id="PTHR45695">
    <property type="entry name" value="LEUCOKININ RECEPTOR-RELATED"/>
    <property type="match status" value="1"/>
</dbReference>
<feature type="transmembrane region" description="Helical" evidence="9">
    <location>
        <begin position="344"/>
        <end position="366"/>
    </location>
</feature>
<keyword evidence="6 8" id="KW-0675">Receptor</keyword>
<evidence type="ECO:0000256" key="9">
    <source>
        <dbReference type="SAM" id="Phobius"/>
    </source>
</evidence>
<sequence length="575" mass="64840">MNSSKLRLSNNNIKKAIVFIWTASVLISFPQFVLKEWSEEHNTCVGPWTLRMNLASKIYILINSSIYIIQSAIMFFCYGSLIRGLYFTATICSENDDEGNSEKKKLVGTFLLATLGFLIGYESYVVFVILVALGDNKQIYDSELYSVIGAVLPFLFDLTLCLNPILYAFRSSSYQQEFKRLLICKKPTPNNDIEMSHNYSSCGSQVDLLPTPGRLCLSTGHKPSLPTMSSFYYVRRPCNCMVANYLTAWSNEKPEALIMVETDSLSFVLSCCSIPFYISGLIGNVLVIRIVHKTMEMHTPTNYLLASMAVSDVFTIIMIAAHRFAFSQHILGEKFAHLVCKASLVITTFITIFAIVSSTTLTVLAVERYNALLKPLRTGLQLSEDNIKKAIALIWVISVFVSIPNAFSQEFDRINRVRSGCVSQRDSIINLVWKIYLIVFNAIFLIQSVVMVFCYGSLIRGLYFTNTVCPENETTDGERSSEKKKVVITFPLATLGFLIGYVPCVAFHIVVAFQTNANIDINLYSHLQNAFRLMFSCSLCLNPLVYAFRSAHFREGFKRVLTTCWKPTPQDDDVH</sequence>
<dbReference type="PRINTS" id="PR00237">
    <property type="entry name" value="GPCRRHODOPSN"/>
</dbReference>